<dbReference type="Proteomes" id="UP000748025">
    <property type="component" value="Unassembled WGS sequence"/>
</dbReference>
<protein>
    <submittedName>
        <fullName evidence="1">Uncharacterized protein</fullName>
    </submittedName>
</protein>
<sequence>MLKGLQNKHYCKDMTWHIDLRRAAQYHARGLGNRVMGEVPRSSFGVFYGRGRDTQCEWDIERRRLVWRAFPRHIELQEIRNAAALLQSRRLNILL</sequence>
<proteinExistence type="predicted"/>
<keyword evidence="2" id="KW-1185">Reference proteome</keyword>
<evidence type="ECO:0000313" key="2">
    <source>
        <dbReference type="Proteomes" id="UP000748025"/>
    </source>
</evidence>
<organism evidence="1 2">
    <name type="scientific">Claviceps pusilla</name>
    <dbReference type="NCBI Taxonomy" id="123648"/>
    <lineage>
        <taxon>Eukaryota</taxon>
        <taxon>Fungi</taxon>
        <taxon>Dikarya</taxon>
        <taxon>Ascomycota</taxon>
        <taxon>Pezizomycotina</taxon>
        <taxon>Sordariomycetes</taxon>
        <taxon>Hypocreomycetidae</taxon>
        <taxon>Hypocreales</taxon>
        <taxon>Clavicipitaceae</taxon>
        <taxon>Claviceps</taxon>
    </lineage>
</organism>
<name>A0A9P7SZ34_9HYPO</name>
<reference evidence="1" key="1">
    <citation type="journal article" date="2020" name="bioRxiv">
        <title>Whole genome comparisons of ergot fungi reveals the divergence and evolution of species within the genus Claviceps are the result of varying mechanisms driving genome evolution and host range expansion.</title>
        <authorList>
            <person name="Wyka S.A."/>
            <person name="Mondo S.J."/>
            <person name="Liu M."/>
            <person name="Dettman J."/>
            <person name="Nalam V."/>
            <person name="Broders K.D."/>
        </authorList>
    </citation>
    <scope>NUCLEOTIDE SEQUENCE</scope>
    <source>
        <strain evidence="1">CCC 602</strain>
    </source>
</reference>
<evidence type="ECO:0000313" key="1">
    <source>
        <dbReference type="EMBL" id="KAG6000318.1"/>
    </source>
</evidence>
<dbReference type="EMBL" id="SRPW01001539">
    <property type="protein sequence ID" value="KAG6000318.1"/>
    <property type="molecule type" value="Genomic_DNA"/>
</dbReference>
<dbReference type="AlphaFoldDB" id="A0A9P7SZ34"/>
<gene>
    <name evidence="1" type="ORF">E4U43_001627</name>
</gene>
<comment type="caution">
    <text evidence="1">The sequence shown here is derived from an EMBL/GenBank/DDBJ whole genome shotgun (WGS) entry which is preliminary data.</text>
</comment>
<accession>A0A9P7SZ34</accession>